<dbReference type="SUPFAM" id="SSF52540">
    <property type="entry name" value="P-loop containing nucleoside triphosphate hydrolases"/>
    <property type="match status" value="1"/>
</dbReference>
<dbReference type="GO" id="GO:0019752">
    <property type="term" value="P:carboxylic acid metabolic process"/>
    <property type="evidence" value="ECO:0007669"/>
    <property type="project" value="TreeGrafter"/>
</dbReference>
<dbReference type="Gene3D" id="3.40.50.300">
    <property type="entry name" value="P-loop containing nucleotide triphosphate hydrolases"/>
    <property type="match status" value="1"/>
</dbReference>
<sequence>MMNKKILALWSTPRSRSTAFLWMMKQRSDFSVLQEPFGRSAYYSEERIFDRAGDVMPKAEYSYRSVLEDIKSKARKSRLFIKDFPYYFLQIVDDEFMDCFQHTFLIRHPAQMLPSYYHKMPDLDFNECGYKELAELFTKTIQHTGEIPAVIDADDLVESTADIVRAYCLKIDIPFIPEASSWDTPGSTDEIGWWDNRSWNDDLRVTEKFQDIKKPNYVEVHENQKLQSLYDLCMPYYEEINRYRLSIGKTKIPKKSVPAQGTPRLDPGAKR</sequence>
<evidence type="ECO:0000313" key="2">
    <source>
        <dbReference type="EMBL" id="VFK13163.1"/>
    </source>
</evidence>
<organism evidence="2">
    <name type="scientific">Candidatus Kentrum sp. LPFa</name>
    <dbReference type="NCBI Taxonomy" id="2126335"/>
    <lineage>
        <taxon>Bacteria</taxon>
        <taxon>Pseudomonadati</taxon>
        <taxon>Pseudomonadota</taxon>
        <taxon>Gammaproteobacteria</taxon>
        <taxon>Candidatus Kentrum</taxon>
    </lineage>
</organism>
<protein>
    <recommendedName>
        <fullName evidence="3">Sulfotransferase family protein</fullName>
    </recommendedName>
</protein>
<accession>A0A450W7Y4</accession>
<evidence type="ECO:0008006" key="3">
    <source>
        <dbReference type="Google" id="ProtNLM"/>
    </source>
</evidence>
<gene>
    <name evidence="2" type="ORF">BECKLPF1236B_GA0070989_10448</name>
</gene>
<evidence type="ECO:0000256" key="1">
    <source>
        <dbReference type="ARBA" id="ARBA00009320"/>
    </source>
</evidence>
<dbReference type="Pfam" id="PF19798">
    <property type="entry name" value="Sulfotransfer_5"/>
    <property type="match status" value="1"/>
</dbReference>
<dbReference type="InterPro" id="IPR050571">
    <property type="entry name" value="Class-IV_PLP-Dep_Aminotrnsfr"/>
</dbReference>
<comment type="similarity">
    <text evidence="1">Belongs to the class-IV pyridoxal-phosphate-dependent aminotransferase family.</text>
</comment>
<dbReference type="EMBL" id="CAADFK010000044">
    <property type="protein sequence ID" value="VFK13163.1"/>
    <property type="molecule type" value="Genomic_DNA"/>
</dbReference>
<dbReference type="InterPro" id="IPR027417">
    <property type="entry name" value="P-loop_NTPase"/>
</dbReference>
<dbReference type="PANTHER" id="PTHR42743">
    <property type="entry name" value="AMINO-ACID AMINOTRANSFERASE"/>
    <property type="match status" value="1"/>
</dbReference>
<dbReference type="AlphaFoldDB" id="A0A450W7Y4"/>
<dbReference type="PANTHER" id="PTHR42743:SF13">
    <property type="entry name" value="P-LOOP CONTAINING NUCLEOSIDE TRIPHOSPHATE HYDROLASE PROTEIN"/>
    <property type="match status" value="1"/>
</dbReference>
<name>A0A450W7Y4_9GAMM</name>
<proteinExistence type="inferred from homology"/>
<reference evidence="2" key="1">
    <citation type="submission" date="2019-02" db="EMBL/GenBank/DDBJ databases">
        <authorList>
            <person name="Gruber-Vodicka R. H."/>
            <person name="Seah K. B. B."/>
        </authorList>
    </citation>
    <scope>NUCLEOTIDE SEQUENCE</scope>
    <source>
        <strain evidence="2">BECK_S313</strain>
    </source>
</reference>